<dbReference type="EMBL" id="JAUDFV010000154">
    <property type="protein sequence ID" value="KAL2716120.1"/>
    <property type="molecule type" value="Genomic_DNA"/>
</dbReference>
<comment type="caution">
    <text evidence="1">The sequence shown here is derived from an EMBL/GenBank/DDBJ whole genome shotgun (WGS) entry which is preliminary data.</text>
</comment>
<organism evidence="1 2">
    <name type="scientific">Vespula squamosa</name>
    <name type="common">Southern yellow jacket</name>
    <name type="synonym">Wasp</name>
    <dbReference type="NCBI Taxonomy" id="30214"/>
    <lineage>
        <taxon>Eukaryota</taxon>
        <taxon>Metazoa</taxon>
        <taxon>Ecdysozoa</taxon>
        <taxon>Arthropoda</taxon>
        <taxon>Hexapoda</taxon>
        <taxon>Insecta</taxon>
        <taxon>Pterygota</taxon>
        <taxon>Neoptera</taxon>
        <taxon>Endopterygota</taxon>
        <taxon>Hymenoptera</taxon>
        <taxon>Apocrita</taxon>
        <taxon>Aculeata</taxon>
        <taxon>Vespoidea</taxon>
        <taxon>Vespidae</taxon>
        <taxon>Vespinae</taxon>
        <taxon>Vespula</taxon>
    </lineage>
</organism>
<gene>
    <name evidence="1" type="ORF">V1478_013796</name>
</gene>
<evidence type="ECO:0000313" key="1">
    <source>
        <dbReference type="EMBL" id="KAL2716120.1"/>
    </source>
</evidence>
<dbReference type="Proteomes" id="UP001607302">
    <property type="component" value="Unassembled WGS sequence"/>
</dbReference>
<evidence type="ECO:0000313" key="2">
    <source>
        <dbReference type="Proteomes" id="UP001607302"/>
    </source>
</evidence>
<protein>
    <submittedName>
        <fullName evidence="1">PiggyBac transposable element-derived protein 4-like</fullName>
    </submittedName>
</protein>
<dbReference type="AlphaFoldDB" id="A0ABD2A8Q5"/>
<reference evidence="1 2" key="1">
    <citation type="journal article" date="2024" name="Ann. Entomol. Soc. Am.">
        <title>Genomic analyses of the southern and eastern yellowjacket wasps (Hymenoptera: Vespidae) reveal evolutionary signatures of social life.</title>
        <authorList>
            <person name="Catto M.A."/>
            <person name="Caine P.B."/>
            <person name="Orr S.E."/>
            <person name="Hunt B.G."/>
            <person name="Goodisman M.A.D."/>
        </authorList>
    </citation>
    <scope>NUCLEOTIDE SEQUENCE [LARGE SCALE GENOMIC DNA]</scope>
    <source>
        <strain evidence="1">233</strain>
        <tissue evidence="1">Head and thorax</tissue>
    </source>
</reference>
<keyword evidence="2" id="KW-1185">Reference proteome</keyword>
<accession>A0ABD2A8Q5</accession>
<proteinExistence type="predicted"/>
<name>A0ABD2A8Q5_VESSQ</name>
<sequence length="160" mass="18865">MSGKRRNPSIKVTILNSKHKSVKISNDRKRIPETVAYYNKTKFGIYVTGQKASKCNVKSKSYRWPVQVFFNVLDLTGINPWILYKETTEELAKDYHEFLQEEKENVQETLNDQCNSSQWRERCQIRVCKENKTIKSCMICKKYVYGKCMKENSIICKKCN</sequence>